<dbReference type="GO" id="GO:0005886">
    <property type="term" value="C:plasma membrane"/>
    <property type="evidence" value="ECO:0007669"/>
    <property type="project" value="UniProtKB-SubCell"/>
</dbReference>
<evidence type="ECO:0000256" key="7">
    <source>
        <dbReference type="ARBA" id="ARBA00023136"/>
    </source>
</evidence>
<reference evidence="9 10" key="1">
    <citation type="submission" date="2020-08" db="EMBL/GenBank/DDBJ databases">
        <title>Genomic Encyclopedia of Type Strains, Phase IV (KMG-IV): sequencing the most valuable type-strain genomes for metagenomic binning, comparative biology and taxonomic classification.</title>
        <authorList>
            <person name="Goeker M."/>
        </authorList>
    </citation>
    <scope>NUCLEOTIDE SEQUENCE [LARGE SCALE GENOMIC DNA]</scope>
    <source>
        <strain evidence="9 10">DSM 28570</strain>
    </source>
</reference>
<dbReference type="EMBL" id="JACHEO010000024">
    <property type="protein sequence ID" value="MBB5349372.1"/>
    <property type="molecule type" value="Genomic_DNA"/>
</dbReference>
<keyword evidence="4" id="KW-1003">Cell membrane</keyword>
<dbReference type="RefSeq" id="WP_183352175.1">
    <property type="nucleotide sequence ID" value="NZ_JACHEO010000024.1"/>
</dbReference>
<evidence type="ECO:0000256" key="5">
    <source>
        <dbReference type="ARBA" id="ARBA00022741"/>
    </source>
</evidence>
<name>A0A840UUA6_9BACT</name>
<dbReference type="Pfam" id="PF00005">
    <property type="entry name" value="ABC_tran"/>
    <property type="match status" value="2"/>
</dbReference>
<evidence type="ECO:0000313" key="9">
    <source>
        <dbReference type="EMBL" id="MBB5349372.1"/>
    </source>
</evidence>
<gene>
    <name evidence="9" type="ORF">HNQ81_003125</name>
</gene>
<dbReference type="GO" id="GO:0015833">
    <property type="term" value="P:peptide transport"/>
    <property type="evidence" value="ECO:0007669"/>
    <property type="project" value="InterPro"/>
</dbReference>
<dbReference type="NCBIfam" id="NF008453">
    <property type="entry name" value="PRK11308.1"/>
    <property type="match status" value="2"/>
</dbReference>
<dbReference type="NCBIfam" id="NF007739">
    <property type="entry name" value="PRK10419.1"/>
    <property type="match status" value="2"/>
</dbReference>
<keyword evidence="10" id="KW-1185">Reference proteome</keyword>
<dbReference type="CDD" id="cd03257">
    <property type="entry name" value="ABC_NikE_OppD_transporters"/>
    <property type="match status" value="2"/>
</dbReference>
<dbReference type="Pfam" id="PF08352">
    <property type="entry name" value="oligo_HPY"/>
    <property type="match status" value="2"/>
</dbReference>
<evidence type="ECO:0000259" key="8">
    <source>
        <dbReference type="PROSITE" id="PS50893"/>
    </source>
</evidence>
<proteinExistence type="inferred from homology"/>
<dbReference type="AlphaFoldDB" id="A0A840UUA6"/>
<dbReference type="FunFam" id="3.40.50.300:FF:000016">
    <property type="entry name" value="Oligopeptide ABC transporter ATP-binding component"/>
    <property type="match status" value="2"/>
</dbReference>
<protein>
    <submittedName>
        <fullName evidence="9">Microcin C transport system ATP-binding protein</fullName>
    </submittedName>
</protein>
<feature type="domain" description="ABC transporter" evidence="8">
    <location>
        <begin position="3"/>
        <end position="258"/>
    </location>
</feature>
<feature type="domain" description="ABC transporter" evidence="8">
    <location>
        <begin position="289"/>
        <end position="529"/>
    </location>
</feature>
<evidence type="ECO:0000256" key="4">
    <source>
        <dbReference type="ARBA" id="ARBA00022475"/>
    </source>
</evidence>
<keyword evidence="7" id="KW-0472">Membrane</keyword>
<dbReference type="InterPro" id="IPR003593">
    <property type="entry name" value="AAA+_ATPase"/>
</dbReference>
<dbReference type="InterPro" id="IPR017871">
    <property type="entry name" value="ABC_transporter-like_CS"/>
</dbReference>
<dbReference type="SMART" id="SM00382">
    <property type="entry name" value="AAA"/>
    <property type="match status" value="2"/>
</dbReference>
<dbReference type="GO" id="GO:0016887">
    <property type="term" value="F:ATP hydrolysis activity"/>
    <property type="evidence" value="ECO:0007669"/>
    <property type="project" value="InterPro"/>
</dbReference>
<evidence type="ECO:0000256" key="1">
    <source>
        <dbReference type="ARBA" id="ARBA00004417"/>
    </source>
</evidence>
<keyword evidence="3" id="KW-0813">Transport</keyword>
<organism evidence="9 10">
    <name type="scientific">Desulfoprunum benzoelyticum</name>
    <dbReference type="NCBI Taxonomy" id="1506996"/>
    <lineage>
        <taxon>Bacteria</taxon>
        <taxon>Pseudomonadati</taxon>
        <taxon>Thermodesulfobacteriota</taxon>
        <taxon>Desulfobulbia</taxon>
        <taxon>Desulfobulbales</taxon>
        <taxon>Desulfobulbaceae</taxon>
        <taxon>Desulfoprunum</taxon>
    </lineage>
</organism>
<evidence type="ECO:0000256" key="6">
    <source>
        <dbReference type="ARBA" id="ARBA00022840"/>
    </source>
</evidence>
<dbReference type="InterPro" id="IPR003439">
    <property type="entry name" value="ABC_transporter-like_ATP-bd"/>
</dbReference>
<comment type="subcellular location">
    <subcellularLocation>
        <location evidence="1">Cell inner membrane</location>
        <topology evidence="1">Peripheral membrane protein</topology>
    </subcellularLocation>
</comment>
<dbReference type="PROSITE" id="PS00211">
    <property type="entry name" value="ABC_TRANSPORTER_1"/>
    <property type="match status" value="2"/>
</dbReference>
<dbReference type="SUPFAM" id="SSF52540">
    <property type="entry name" value="P-loop containing nucleoside triphosphate hydrolases"/>
    <property type="match status" value="2"/>
</dbReference>
<comment type="caution">
    <text evidence="9">The sequence shown here is derived from an EMBL/GenBank/DDBJ whole genome shotgun (WGS) entry which is preliminary data.</text>
</comment>
<dbReference type="InterPro" id="IPR027417">
    <property type="entry name" value="P-loop_NTPase"/>
</dbReference>
<evidence type="ECO:0000256" key="2">
    <source>
        <dbReference type="ARBA" id="ARBA00005417"/>
    </source>
</evidence>
<dbReference type="GO" id="GO:0005524">
    <property type="term" value="F:ATP binding"/>
    <property type="evidence" value="ECO:0007669"/>
    <property type="project" value="UniProtKB-KW"/>
</dbReference>
<dbReference type="Proteomes" id="UP000539642">
    <property type="component" value="Unassembled WGS sequence"/>
</dbReference>
<comment type="similarity">
    <text evidence="2">Belongs to the ABC transporter superfamily.</text>
</comment>
<keyword evidence="5" id="KW-0547">Nucleotide-binding</keyword>
<evidence type="ECO:0000313" key="10">
    <source>
        <dbReference type="Proteomes" id="UP000539642"/>
    </source>
</evidence>
<keyword evidence="6 9" id="KW-0067">ATP-binding</keyword>
<accession>A0A840UUA6</accession>
<dbReference type="PANTHER" id="PTHR43297:SF2">
    <property type="entry name" value="DIPEPTIDE TRANSPORT ATP-BINDING PROTEIN DPPD"/>
    <property type="match status" value="1"/>
</dbReference>
<sequence>MLLQIDNLSTWIDIETEEGISHRRILTDVSLSLDRGTTCALVGESGSGKSVTALSILRLLEESCRTATRGSVLFEGRDLLTLDRDEIRAVRGNRIAMIFQEPMTSLNPVYTVGSQLLEPLLLHRRMNKKEAEGEAVRLLQRTGIDDPEARLRVYPHQLSGGQRQRVMIAMALACRPALLIADEPTTALDVTIQAQILDLIGDIQQEFGMGLLLITHDLAMVRRIADTIAIMKNGRIIEDGPTEKVFTQPGDSYTRHLMSSIPHPTPETKEEGPVLLQVEGLNCHFRLPAGWQGLLRRRTKVIRAVDDVSLEVRQGTTCGIVGESGSGKTTLAMAVLKLVSSRGVIRFDGVDLQQLSTGRMRPLRSRIQVVFQDPYSSLSPRLTVQEIIEEGLKVHRLGGNREERFQLVASVLADVELEPEMAHRYPHEFSGGQRQRIAIARAIVLRPQLLILDEPTSALDMTIQAQIITLLRELQRKYRMTYLFISHDLRVVRALADHVVVMQHGRIVEAGPARQIFTAPGQPYTRSLFRAALLP</sequence>
<dbReference type="Gene3D" id="3.40.50.300">
    <property type="entry name" value="P-loop containing nucleotide triphosphate hydrolases"/>
    <property type="match status" value="2"/>
</dbReference>
<evidence type="ECO:0000256" key="3">
    <source>
        <dbReference type="ARBA" id="ARBA00022448"/>
    </source>
</evidence>
<dbReference type="InterPro" id="IPR050388">
    <property type="entry name" value="ABC_Ni/Peptide_Import"/>
</dbReference>
<dbReference type="InterPro" id="IPR013563">
    <property type="entry name" value="Oligopep_ABC_C"/>
</dbReference>
<dbReference type="PANTHER" id="PTHR43297">
    <property type="entry name" value="OLIGOPEPTIDE TRANSPORT ATP-BINDING PROTEIN APPD"/>
    <property type="match status" value="1"/>
</dbReference>
<dbReference type="PROSITE" id="PS50893">
    <property type="entry name" value="ABC_TRANSPORTER_2"/>
    <property type="match status" value="2"/>
</dbReference>